<protein>
    <submittedName>
        <fullName evidence="1">Uncharacterized protein</fullName>
    </submittedName>
</protein>
<dbReference type="AlphaFoldDB" id="A0A3G3IMD4"/>
<dbReference type="Proteomes" id="UP000278334">
    <property type="component" value="Chromosome"/>
</dbReference>
<organism evidence="1 2">
    <name type="scientific">Bathymodiolus thermophilus thioautotrophic gill symbiont</name>
    <dbReference type="NCBI Taxonomy" id="2360"/>
    <lineage>
        <taxon>Bacteria</taxon>
        <taxon>Pseudomonadati</taxon>
        <taxon>Pseudomonadota</taxon>
        <taxon>Gammaproteobacteria</taxon>
        <taxon>sulfur-oxidizing symbionts</taxon>
    </lineage>
</organism>
<evidence type="ECO:0000313" key="1">
    <source>
        <dbReference type="EMBL" id="AYQ57017.1"/>
    </source>
</evidence>
<gene>
    <name evidence="1" type="ORF">MS2017_1326</name>
</gene>
<evidence type="ECO:0000313" key="2">
    <source>
        <dbReference type="Proteomes" id="UP000278334"/>
    </source>
</evidence>
<accession>A0A3G3IMD4</accession>
<sequence length="62" mass="7381">MEQIIKNDKHCVETKEYFIRYIKVLLNKIHPHTKYNGISVFVTHNHILINSLYTINDQLNSP</sequence>
<proteinExistence type="predicted"/>
<dbReference type="KEGG" id="bthg:MS2017_1326"/>
<reference evidence="1 2" key="1">
    <citation type="submission" date="2017-11" db="EMBL/GenBank/DDBJ databases">
        <title>Genome sequence of the bacterial symbiont EPR9N from a vent mussel Bathymodiolus thermophilus.</title>
        <authorList>
            <person name="Won Y.-J."/>
        </authorList>
    </citation>
    <scope>NUCLEOTIDE SEQUENCE [LARGE SCALE GENOMIC DNA]</scope>
    <source>
        <strain evidence="1 2">EPR9N</strain>
    </source>
</reference>
<name>A0A3G3IMD4_9GAMM</name>
<dbReference type="EMBL" id="CP024634">
    <property type="protein sequence ID" value="AYQ57017.1"/>
    <property type="molecule type" value="Genomic_DNA"/>
</dbReference>